<dbReference type="PANTHER" id="PTHR10680">
    <property type="entry name" value="PEPTIDYL-GLYCINE ALPHA-AMIDATING MONOOXYGENASE"/>
    <property type="match status" value="1"/>
</dbReference>
<dbReference type="HOGENOM" id="CLU_051564_0_0_1"/>
<evidence type="ECO:0000256" key="3">
    <source>
        <dbReference type="ARBA" id="ARBA00010676"/>
    </source>
</evidence>
<evidence type="ECO:0000313" key="16">
    <source>
        <dbReference type="EnsemblMetazoa" id="tetur36g00640.1"/>
    </source>
</evidence>
<keyword evidence="12" id="KW-0325">Glycoprotein</keyword>
<dbReference type="InterPro" id="IPR000323">
    <property type="entry name" value="Cu2_ascorb_mOase_N"/>
</dbReference>
<evidence type="ECO:0000256" key="10">
    <source>
        <dbReference type="ARBA" id="ARBA00023033"/>
    </source>
</evidence>
<keyword evidence="8" id="KW-0560">Oxidoreductase</keyword>
<dbReference type="InterPro" id="IPR014783">
    <property type="entry name" value="Cu2_ascorb_mOase_CS-2"/>
</dbReference>
<evidence type="ECO:0000256" key="4">
    <source>
        <dbReference type="ARBA" id="ARBA00012689"/>
    </source>
</evidence>
<evidence type="ECO:0000256" key="8">
    <source>
        <dbReference type="ARBA" id="ARBA00023002"/>
    </source>
</evidence>
<dbReference type="EMBL" id="CAEY01001042">
    <property type="status" value="NOT_ANNOTATED_CDS"/>
    <property type="molecule type" value="Genomic_DNA"/>
</dbReference>
<evidence type="ECO:0000256" key="7">
    <source>
        <dbReference type="ARBA" id="ARBA00022729"/>
    </source>
</evidence>
<dbReference type="InterPro" id="IPR014784">
    <property type="entry name" value="Cu2_ascorb_mOase-like_C"/>
</dbReference>
<dbReference type="FunFam" id="2.60.120.310:FF:000005">
    <property type="entry name" value="Peptidylglycine alpha-hydroxylating monooxygenase"/>
    <property type="match status" value="1"/>
</dbReference>
<dbReference type="GO" id="GO:0005507">
    <property type="term" value="F:copper ion binding"/>
    <property type="evidence" value="ECO:0007669"/>
    <property type="project" value="InterPro"/>
</dbReference>
<dbReference type="GO" id="GO:0004504">
    <property type="term" value="F:peptidylglycine monooxygenase activity"/>
    <property type="evidence" value="ECO:0007669"/>
    <property type="project" value="UniProtKB-EC"/>
</dbReference>
<dbReference type="EC" id="1.14.17.3" evidence="4"/>
<evidence type="ECO:0000256" key="2">
    <source>
        <dbReference type="ARBA" id="ARBA00004613"/>
    </source>
</evidence>
<dbReference type="InterPro" id="IPR024548">
    <property type="entry name" value="Cu2_monoox_C"/>
</dbReference>
<dbReference type="Pfam" id="PF03712">
    <property type="entry name" value="Cu2_monoox_C"/>
    <property type="match status" value="1"/>
</dbReference>
<dbReference type="Pfam" id="PF01082">
    <property type="entry name" value="Cu2_monooxygen"/>
    <property type="match status" value="1"/>
</dbReference>
<evidence type="ECO:0000256" key="1">
    <source>
        <dbReference type="ARBA" id="ARBA00001973"/>
    </source>
</evidence>
<keyword evidence="10" id="KW-0503">Monooxygenase</keyword>
<dbReference type="eggNOG" id="KOG3567">
    <property type="taxonomic scope" value="Eukaryota"/>
</dbReference>
<keyword evidence="11" id="KW-1015">Disulfide bond</keyword>
<evidence type="ECO:0000259" key="14">
    <source>
        <dbReference type="Pfam" id="PF01082"/>
    </source>
</evidence>
<evidence type="ECO:0000313" key="17">
    <source>
        <dbReference type="Proteomes" id="UP000015104"/>
    </source>
</evidence>
<evidence type="ECO:0000256" key="6">
    <source>
        <dbReference type="ARBA" id="ARBA00022723"/>
    </source>
</evidence>
<evidence type="ECO:0000259" key="15">
    <source>
        <dbReference type="Pfam" id="PF03712"/>
    </source>
</evidence>
<dbReference type="OMA" id="FIHYTTQ"/>
<dbReference type="AlphaFoldDB" id="T1L3P4"/>
<comment type="cofactor">
    <cofactor evidence="1">
        <name>Cu(2+)</name>
        <dbReference type="ChEBI" id="CHEBI:29036"/>
    </cofactor>
</comment>
<dbReference type="GO" id="GO:0005576">
    <property type="term" value="C:extracellular region"/>
    <property type="evidence" value="ECO:0007669"/>
    <property type="project" value="UniProtKB-SubCell"/>
</dbReference>
<evidence type="ECO:0000256" key="5">
    <source>
        <dbReference type="ARBA" id="ARBA00022525"/>
    </source>
</evidence>
<keyword evidence="5" id="KW-0964">Secreted</keyword>
<gene>
    <name evidence="16" type="primary">107370013</name>
</gene>
<comment type="catalytic activity">
    <reaction evidence="13">
        <text>a [peptide]-C-terminal glycine + 2 L-ascorbate + O2 = a [peptide]-C-terminal (2S)-2-hydroxyglycine + 2 monodehydro-L-ascorbate radical + H2O</text>
        <dbReference type="Rhea" id="RHEA:21452"/>
        <dbReference type="Rhea" id="RHEA-COMP:13486"/>
        <dbReference type="Rhea" id="RHEA-COMP:15321"/>
        <dbReference type="ChEBI" id="CHEBI:15377"/>
        <dbReference type="ChEBI" id="CHEBI:15379"/>
        <dbReference type="ChEBI" id="CHEBI:38290"/>
        <dbReference type="ChEBI" id="CHEBI:59513"/>
        <dbReference type="ChEBI" id="CHEBI:137000"/>
        <dbReference type="ChEBI" id="CHEBI:142768"/>
        <dbReference type="EC" id="1.14.17.3"/>
    </reaction>
</comment>
<dbReference type="InterPro" id="IPR008977">
    <property type="entry name" value="PHM/PNGase_F_dom_sf"/>
</dbReference>
<comment type="subcellular location">
    <subcellularLocation>
        <location evidence="2">Secreted</location>
    </subcellularLocation>
</comment>
<keyword evidence="9" id="KW-0186">Copper</keyword>
<keyword evidence="7" id="KW-0732">Signal</keyword>
<keyword evidence="6" id="KW-0479">Metal-binding</keyword>
<evidence type="ECO:0000256" key="13">
    <source>
        <dbReference type="ARBA" id="ARBA00048431"/>
    </source>
</evidence>
<dbReference type="EnsemblMetazoa" id="tetur36g00640.1">
    <property type="protein sequence ID" value="tetur36g00640.1"/>
    <property type="gene ID" value="tetur36g00640"/>
</dbReference>
<comment type="similarity">
    <text evidence="3">Belongs to the copper type II ascorbate-dependent monooxygenase family.</text>
</comment>
<dbReference type="PANTHER" id="PTHR10680:SF14">
    <property type="entry name" value="PEPTIDYL-GLYCINE ALPHA-AMIDATING MONOOXYGENASE"/>
    <property type="match status" value="1"/>
</dbReference>
<dbReference type="InterPro" id="IPR036939">
    <property type="entry name" value="Cu2_ascorb_mOase_N_sf"/>
</dbReference>
<dbReference type="STRING" id="32264.T1L3P4"/>
<accession>T1L3P4</accession>
<evidence type="ECO:0000256" key="12">
    <source>
        <dbReference type="ARBA" id="ARBA00023180"/>
    </source>
</evidence>
<evidence type="ECO:0000256" key="9">
    <source>
        <dbReference type="ARBA" id="ARBA00023008"/>
    </source>
</evidence>
<protein>
    <recommendedName>
        <fullName evidence="4">peptidylglycine monooxygenase</fullName>
        <ecNumber evidence="4">1.14.17.3</ecNumber>
    </recommendedName>
</protein>
<name>T1L3P4_TETUR</name>
<proteinExistence type="inferred from homology"/>
<dbReference type="Gene3D" id="2.60.120.310">
    <property type="entry name" value="Copper type II, ascorbate-dependent monooxygenase, N-terminal domain"/>
    <property type="match status" value="1"/>
</dbReference>
<dbReference type="SUPFAM" id="SSF49742">
    <property type="entry name" value="PHM/PNGase F"/>
    <property type="match status" value="2"/>
</dbReference>
<organism evidence="16 17">
    <name type="scientific">Tetranychus urticae</name>
    <name type="common">Two-spotted spider mite</name>
    <dbReference type="NCBI Taxonomy" id="32264"/>
    <lineage>
        <taxon>Eukaryota</taxon>
        <taxon>Metazoa</taxon>
        <taxon>Ecdysozoa</taxon>
        <taxon>Arthropoda</taxon>
        <taxon>Chelicerata</taxon>
        <taxon>Arachnida</taxon>
        <taxon>Acari</taxon>
        <taxon>Acariformes</taxon>
        <taxon>Trombidiformes</taxon>
        <taxon>Prostigmata</taxon>
        <taxon>Eleutherengona</taxon>
        <taxon>Raphignathae</taxon>
        <taxon>Tetranychoidea</taxon>
        <taxon>Tetranychidae</taxon>
        <taxon>Tetranychus</taxon>
    </lineage>
</organism>
<evidence type="ECO:0000256" key="11">
    <source>
        <dbReference type="ARBA" id="ARBA00023157"/>
    </source>
</evidence>
<dbReference type="Proteomes" id="UP000015104">
    <property type="component" value="Unassembled WGS sequence"/>
</dbReference>
<feature type="domain" description="Copper type II ascorbate-dependent monooxygenase N-terminal" evidence="14">
    <location>
        <begin position="48"/>
        <end position="180"/>
    </location>
</feature>
<dbReference type="OrthoDB" id="10044505at2759"/>
<dbReference type="KEGG" id="tut:107370013"/>
<feature type="domain" description="Copper type II ascorbate-dependent monooxygenase C-terminal" evidence="15">
    <location>
        <begin position="205"/>
        <end position="350"/>
    </location>
</feature>
<dbReference type="Gene3D" id="2.60.120.230">
    <property type="match status" value="1"/>
</dbReference>
<sequence length="370" mass="41801">MYLFNGNNLCSNNHHDLAMKKILTLAIIFLSFAVPFAQSTNMNLKHFPMLMPQVQPNTKDSYLCTAFRMPRYRTEYIVEFIPNATMETAHHIIIYGCKVPGYHVRDSPRAVWECGEMSGVVGPDSPYLRAPVCTGTYSIIYAWAMDAPSLVLPDKVGFKVGKGTDIAFLVLQVHYAKVDRFLKGDRDQSGIILSITPDSANRVNKRAGVLLLGTQGSIPAKSIEHMETSCKISQPILMHPFAFRTHTHKLGKLVTGWLIEDGKWKLLGKRDPQKPQMFYPINNESLIIKENDVLAARCTMDNYLSHPVSVGPTGDDEMCNFYIMFWVDGDDELDEKYCFSSGPPTYYWKNDPLIGQVPDDIDREASNYIQ</sequence>
<reference evidence="17" key="1">
    <citation type="submission" date="2011-08" db="EMBL/GenBank/DDBJ databases">
        <authorList>
            <person name="Rombauts S."/>
        </authorList>
    </citation>
    <scope>NUCLEOTIDE SEQUENCE</scope>
    <source>
        <strain evidence="17">London</strain>
    </source>
</reference>
<keyword evidence="17" id="KW-1185">Reference proteome</keyword>
<dbReference type="PROSITE" id="PS00085">
    <property type="entry name" value="CU2_MONOOXYGENASE_2"/>
    <property type="match status" value="1"/>
</dbReference>
<reference evidence="16" key="2">
    <citation type="submission" date="2015-06" db="UniProtKB">
        <authorList>
            <consortium name="EnsemblMetazoa"/>
        </authorList>
    </citation>
    <scope>IDENTIFICATION</scope>
</reference>